<dbReference type="EMBL" id="QLST01000013">
    <property type="protein sequence ID" value="RBA27786.1"/>
    <property type="molecule type" value="Genomic_DNA"/>
</dbReference>
<gene>
    <name evidence="1" type="ORF">DPN68_10670</name>
</gene>
<organism evidence="1 2">
    <name type="scientific">Flavobacterium tibetense</name>
    <dbReference type="NCBI Taxonomy" id="2233533"/>
    <lineage>
        <taxon>Bacteria</taxon>
        <taxon>Pseudomonadati</taxon>
        <taxon>Bacteroidota</taxon>
        <taxon>Flavobacteriia</taxon>
        <taxon>Flavobacteriales</taxon>
        <taxon>Flavobacteriaceae</taxon>
        <taxon>Flavobacterium</taxon>
    </lineage>
</organism>
<sequence length="194" mass="22836">MKNSAKYLLIFILCSYNVYSQNDINNVFKTMLILDGCIKQEIKKQESDISLLNKNIQIEIDELISKRIEKIFYPYYFEDYQIFSFTVGKNKIISNDTFYLNSSSCKTYILIFNIKNKRYYRVKGFNANDFNHLLADIINSNRIEISEREIVQDLDDLKLDGLDFQCLYKALKDSPKKRMEYPCMAICTAPSVIK</sequence>
<dbReference type="AlphaFoldDB" id="A0A365NZU8"/>
<comment type="caution">
    <text evidence="1">The sequence shown here is derived from an EMBL/GenBank/DDBJ whole genome shotgun (WGS) entry which is preliminary data.</text>
</comment>
<keyword evidence="2" id="KW-1185">Reference proteome</keyword>
<dbReference type="OrthoDB" id="1420487at2"/>
<reference evidence="1 2" key="1">
    <citation type="submission" date="2018-06" db="EMBL/GenBank/DDBJ databases">
        <title>Flavobacterium tibetense sp. nov., isolated from a wetland YonghuCo on Tibetan Plateau.</title>
        <authorList>
            <person name="Xing P."/>
            <person name="Phurbu D."/>
            <person name="Lu H."/>
        </authorList>
    </citation>
    <scope>NUCLEOTIDE SEQUENCE [LARGE SCALE GENOMIC DNA]</scope>
    <source>
        <strain evidence="1 2">YH5</strain>
    </source>
</reference>
<proteinExistence type="predicted"/>
<dbReference type="RefSeq" id="WP_113989639.1">
    <property type="nucleotide sequence ID" value="NZ_QLST01000013.1"/>
</dbReference>
<accession>A0A365NZU8</accession>
<evidence type="ECO:0000313" key="1">
    <source>
        <dbReference type="EMBL" id="RBA27786.1"/>
    </source>
</evidence>
<name>A0A365NZU8_9FLAO</name>
<evidence type="ECO:0000313" key="2">
    <source>
        <dbReference type="Proteomes" id="UP000253319"/>
    </source>
</evidence>
<dbReference type="Proteomes" id="UP000253319">
    <property type="component" value="Unassembled WGS sequence"/>
</dbReference>
<protein>
    <submittedName>
        <fullName evidence="1">Uncharacterized protein</fullName>
    </submittedName>
</protein>